<proteinExistence type="predicted"/>
<organism evidence="2 3">
    <name type="scientific">Pleurodeles waltl</name>
    <name type="common">Iberian ribbed newt</name>
    <dbReference type="NCBI Taxonomy" id="8319"/>
    <lineage>
        <taxon>Eukaryota</taxon>
        <taxon>Metazoa</taxon>
        <taxon>Chordata</taxon>
        <taxon>Craniata</taxon>
        <taxon>Vertebrata</taxon>
        <taxon>Euteleostomi</taxon>
        <taxon>Amphibia</taxon>
        <taxon>Batrachia</taxon>
        <taxon>Caudata</taxon>
        <taxon>Salamandroidea</taxon>
        <taxon>Salamandridae</taxon>
        <taxon>Pleurodelinae</taxon>
        <taxon>Pleurodeles</taxon>
    </lineage>
</organism>
<comment type="caution">
    <text evidence="2">The sequence shown here is derived from an EMBL/GenBank/DDBJ whole genome shotgun (WGS) entry which is preliminary data.</text>
</comment>
<dbReference type="Proteomes" id="UP001066276">
    <property type="component" value="Chromosome 10"/>
</dbReference>
<evidence type="ECO:0000256" key="1">
    <source>
        <dbReference type="SAM" id="MobiDB-lite"/>
    </source>
</evidence>
<dbReference type="AlphaFoldDB" id="A0AAV7MDA6"/>
<evidence type="ECO:0000313" key="2">
    <source>
        <dbReference type="EMBL" id="KAJ1101363.1"/>
    </source>
</evidence>
<feature type="region of interest" description="Disordered" evidence="1">
    <location>
        <begin position="1"/>
        <end position="56"/>
    </location>
</feature>
<gene>
    <name evidence="2" type="ORF">NDU88_006431</name>
</gene>
<accession>A0AAV7MDA6</accession>
<name>A0AAV7MDA6_PLEWA</name>
<dbReference type="EMBL" id="JANPWB010000014">
    <property type="protein sequence ID" value="KAJ1101363.1"/>
    <property type="molecule type" value="Genomic_DNA"/>
</dbReference>
<evidence type="ECO:0000313" key="3">
    <source>
        <dbReference type="Proteomes" id="UP001066276"/>
    </source>
</evidence>
<sequence>MANKHDNNVSSSQKAKSREDLASSFSDHSSDQGDDKRKKKSHHQEEPLPTPKVLILETENIVHPRSSLWMPPPEVADYVESHIRHGFEKEVCSRLRSECLRLDFSSKETETPELDPTLVTFLKKSSKDPKKGIDHAWQGCQDKRLDITGPLTKILELAFQA</sequence>
<keyword evidence="3" id="KW-1185">Reference proteome</keyword>
<reference evidence="2" key="1">
    <citation type="journal article" date="2022" name="bioRxiv">
        <title>Sequencing and chromosome-scale assembly of the giantPleurodeles waltlgenome.</title>
        <authorList>
            <person name="Brown T."/>
            <person name="Elewa A."/>
            <person name="Iarovenko S."/>
            <person name="Subramanian E."/>
            <person name="Araus A.J."/>
            <person name="Petzold A."/>
            <person name="Susuki M."/>
            <person name="Suzuki K.-i.T."/>
            <person name="Hayashi T."/>
            <person name="Toyoda A."/>
            <person name="Oliveira C."/>
            <person name="Osipova E."/>
            <person name="Leigh N.D."/>
            <person name="Simon A."/>
            <person name="Yun M.H."/>
        </authorList>
    </citation>
    <scope>NUCLEOTIDE SEQUENCE</scope>
    <source>
        <strain evidence="2">20211129_DDA</strain>
        <tissue evidence="2">Liver</tissue>
    </source>
</reference>
<protein>
    <submittedName>
        <fullName evidence="2">Uncharacterized protein</fullName>
    </submittedName>
</protein>